<evidence type="ECO:0000256" key="9">
    <source>
        <dbReference type="RuleBase" id="RU003357"/>
    </source>
</evidence>
<dbReference type="InterPro" id="IPR023997">
    <property type="entry name" value="TonB-dep_OMP_SusC/RagA_CS"/>
</dbReference>
<keyword evidence="7 8" id="KW-0998">Cell outer membrane</keyword>
<dbReference type="PROSITE" id="PS52016">
    <property type="entry name" value="TONB_DEPENDENT_REC_3"/>
    <property type="match status" value="1"/>
</dbReference>
<feature type="signal peptide" evidence="10">
    <location>
        <begin position="1"/>
        <end position="22"/>
    </location>
</feature>
<feature type="chain" id="PRO_5012538166" evidence="10">
    <location>
        <begin position="23"/>
        <end position="1044"/>
    </location>
</feature>
<dbReference type="InterPro" id="IPR012910">
    <property type="entry name" value="Plug_dom"/>
</dbReference>
<dbReference type="EMBL" id="OBEH01000001">
    <property type="protein sequence ID" value="SNY95461.1"/>
    <property type="molecule type" value="Genomic_DNA"/>
</dbReference>
<keyword evidence="4 8" id="KW-0812">Transmembrane</keyword>
<feature type="domain" description="TonB-dependent receptor-like beta-barrel" evidence="11">
    <location>
        <begin position="443"/>
        <end position="797"/>
    </location>
</feature>
<proteinExistence type="inferred from homology"/>
<dbReference type="InterPro" id="IPR037066">
    <property type="entry name" value="Plug_dom_sf"/>
</dbReference>
<keyword evidence="10" id="KW-0732">Signal</keyword>
<evidence type="ECO:0000256" key="8">
    <source>
        <dbReference type="PROSITE-ProRule" id="PRU01360"/>
    </source>
</evidence>
<dbReference type="NCBIfam" id="TIGR04057">
    <property type="entry name" value="SusC_RagA_signa"/>
    <property type="match status" value="1"/>
</dbReference>
<reference evidence="14" key="1">
    <citation type="submission" date="2017-09" db="EMBL/GenBank/DDBJ databases">
        <authorList>
            <person name="Varghese N."/>
            <person name="Submissions S."/>
        </authorList>
    </citation>
    <scope>NUCLEOTIDE SEQUENCE [LARGE SCALE GENOMIC DNA]</scope>
    <source>
        <strain evidence="14">DSM 25885</strain>
    </source>
</reference>
<comment type="similarity">
    <text evidence="8 9">Belongs to the TonB-dependent receptor family.</text>
</comment>
<evidence type="ECO:0000256" key="1">
    <source>
        <dbReference type="ARBA" id="ARBA00004571"/>
    </source>
</evidence>
<dbReference type="SUPFAM" id="SSF49464">
    <property type="entry name" value="Carboxypeptidase regulatory domain-like"/>
    <property type="match status" value="1"/>
</dbReference>
<evidence type="ECO:0000256" key="10">
    <source>
        <dbReference type="SAM" id="SignalP"/>
    </source>
</evidence>
<gene>
    <name evidence="13" type="ORF">SAMN06265377_1130</name>
</gene>
<dbReference type="Gene3D" id="2.60.40.1120">
    <property type="entry name" value="Carboxypeptidase-like, regulatory domain"/>
    <property type="match status" value="1"/>
</dbReference>
<evidence type="ECO:0000313" key="14">
    <source>
        <dbReference type="Proteomes" id="UP000219048"/>
    </source>
</evidence>
<keyword evidence="2 8" id="KW-0813">Transport</keyword>
<evidence type="ECO:0000259" key="11">
    <source>
        <dbReference type="Pfam" id="PF00593"/>
    </source>
</evidence>
<feature type="domain" description="TonB-dependent receptor plug" evidence="12">
    <location>
        <begin position="120"/>
        <end position="243"/>
    </location>
</feature>
<evidence type="ECO:0000256" key="2">
    <source>
        <dbReference type="ARBA" id="ARBA00022448"/>
    </source>
</evidence>
<dbReference type="Pfam" id="PF00593">
    <property type="entry name" value="TonB_dep_Rec_b-barrel"/>
    <property type="match status" value="1"/>
</dbReference>
<dbReference type="Gene3D" id="2.170.130.10">
    <property type="entry name" value="TonB-dependent receptor, plug domain"/>
    <property type="match status" value="1"/>
</dbReference>
<keyword evidence="3 8" id="KW-1134">Transmembrane beta strand</keyword>
<evidence type="ECO:0000256" key="7">
    <source>
        <dbReference type="ARBA" id="ARBA00023237"/>
    </source>
</evidence>
<evidence type="ECO:0000313" key="13">
    <source>
        <dbReference type="EMBL" id="SNY95461.1"/>
    </source>
</evidence>
<keyword evidence="14" id="KW-1185">Reference proteome</keyword>
<dbReference type="InterPro" id="IPR008969">
    <property type="entry name" value="CarboxyPept-like_regulatory"/>
</dbReference>
<dbReference type="GO" id="GO:0009279">
    <property type="term" value="C:cell outer membrane"/>
    <property type="evidence" value="ECO:0007669"/>
    <property type="project" value="UniProtKB-SubCell"/>
</dbReference>
<keyword evidence="5 9" id="KW-0798">TonB box</keyword>
<dbReference type="Gene3D" id="2.40.170.20">
    <property type="entry name" value="TonB-dependent receptor, beta-barrel domain"/>
    <property type="match status" value="1"/>
</dbReference>
<evidence type="ECO:0000256" key="4">
    <source>
        <dbReference type="ARBA" id="ARBA00022692"/>
    </source>
</evidence>
<evidence type="ECO:0000256" key="5">
    <source>
        <dbReference type="ARBA" id="ARBA00023077"/>
    </source>
</evidence>
<dbReference type="InterPro" id="IPR039426">
    <property type="entry name" value="TonB-dep_rcpt-like"/>
</dbReference>
<dbReference type="Pfam" id="PF07715">
    <property type="entry name" value="Plug"/>
    <property type="match status" value="1"/>
</dbReference>
<dbReference type="AlphaFoldDB" id="A0A285MIY1"/>
<dbReference type="InterPro" id="IPR023996">
    <property type="entry name" value="TonB-dep_OMP_SusC/RagA"/>
</dbReference>
<dbReference type="RefSeq" id="WP_097044751.1">
    <property type="nucleotide sequence ID" value="NZ_OBEH01000001.1"/>
</dbReference>
<evidence type="ECO:0000259" key="12">
    <source>
        <dbReference type="Pfam" id="PF07715"/>
    </source>
</evidence>
<dbReference type="OrthoDB" id="9768177at2"/>
<dbReference type="Proteomes" id="UP000219048">
    <property type="component" value="Unassembled WGS sequence"/>
</dbReference>
<protein>
    <submittedName>
        <fullName evidence="13">TonB-linked outer membrane protein, SusC/RagA family</fullName>
    </submittedName>
</protein>
<dbReference type="Pfam" id="PF13715">
    <property type="entry name" value="CarbopepD_reg_2"/>
    <property type="match status" value="1"/>
</dbReference>
<organism evidence="13 14">
    <name type="scientific">Flagellimonas pacifica</name>
    <dbReference type="NCBI Taxonomy" id="1247520"/>
    <lineage>
        <taxon>Bacteria</taxon>
        <taxon>Pseudomonadati</taxon>
        <taxon>Bacteroidota</taxon>
        <taxon>Flavobacteriia</taxon>
        <taxon>Flavobacteriales</taxon>
        <taxon>Flavobacteriaceae</taxon>
        <taxon>Flagellimonas</taxon>
    </lineage>
</organism>
<dbReference type="SUPFAM" id="SSF56935">
    <property type="entry name" value="Porins"/>
    <property type="match status" value="1"/>
</dbReference>
<comment type="subcellular location">
    <subcellularLocation>
        <location evidence="1 8">Cell outer membrane</location>
        <topology evidence="1 8">Multi-pass membrane protein</topology>
    </subcellularLocation>
</comment>
<name>A0A285MIY1_9FLAO</name>
<keyword evidence="6 8" id="KW-0472">Membrane</keyword>
<accession>A0A285MIY1</accession>
<evidence type="ECO:0000256" key="6">
    <source>
        <dbReference type="ARBA" id="ARBA00023136"/>
    </source>
</evidence>
<sequence length="1044" mass="113371">MNKKLHYFLMIVSLLCIQGISAQGKTVSGTVTDADTGDPLPGMNVVEKGTRNGTSTDFDGNYTISVSDDSAILVFSALGYTSKEVAVGGQSVVNVTLGENTELLDEVVVTALGLTRERKSLGYSVTELDGDAVSLIKDSNVASTLAGKVAGVVVSKSTSGVGGGTRVVIRGNNSLNGNNQPLYVVDGVPIDNGTNATAGTGEFNVPDLGNGISDINSDDIESISVLKGPNAAALYGSRAANGAIIITTKKGSTSRGLGVNYTASVTFEDPLVLPDYQNEYGRGTDGNFPTINPSDALSVQLNAVRGAGSWGPRFDGSQQLAYNGEQRAYSAQPNNVRDFFRTGTSLVNTIALNGGNENASVRFSYTNSDLESMLPNSNVKRNNFNLRGFVQLSDKLSLDAKATYFLQEAKNRPNQGTEGVMAYLWPMARNVSNADLQVFQNTENPIDPDNPFNVIGPGSLGANPYWILQNDFNGDKRKRFIGLVKLDYKFTDWLSAFARVGTDAVTQDTEAYTAVGHHFFPRGRISFGKNDNTETNYDFLLMFNKDVSEKLNITANAGGNLRHSTRIESRTSGEDFKIPGRYFLNNTDGSLITASQSDLIEKRVNSLYGSASFGYDNMVYLDLTARNDWSSALAQENRSFFYSSANISILLDQILNLQGTAVDMLKLRASIASVGNDTDARQIVNLFTVAGNGYLGNTQINRPNIKFSESLRPEDITTTTIGAEFRLFGNRLYGDVSYYDISTKDLIFDVPVDPGTGFDSFRENVGEISNKGIEILLGGTPIQTDNFTWDISANISKNENKLVDLIEGQENFQFSSSNGGIVDVRAQVGEGYGDIYTTTWLRNDAGELIVSAEGRPRATTEREKFGNYQPDYSGGITNTFTYKNFTLNTLVDFRVGGEVFSFTDSALDASGVSKRSLEFRDGGILVEGVVDNGDGTFSPNTTTISAQDYWGAVSNIGSEYVFDQTNFRLRELSISYQFPNKLLKDTFVQNASLSFIGRNLFFIYKKADNFDPESSYSTSNFGQGVLFYALPTSRSLGLSLNVNF</sequence>
<dbReference type="InterPro" id="IPR036942">
    <property type="entry name" value="Beta-barrel_TonB_sf"/>
</dbReference>
<dbReference type="InterPro" id="IPR000531">
    <property type="entry name" value="Beta-barrel_TonB"/>
</dbReference>
<dbReference type="NCBIfam" id="TIGR04056">
    <property type="entry name" value="OMP_RagA_SusC"/>
    <property type="match status" value="1"/>
</dbReference>
<evidence type="ECO:0000256" key="3">
    <source>
        <dbReference type="ARBA" id="ARBA00022452"/>
    </source>
</evidence>